<evidence type="ECO:0000259" key="2">
    <source>
        <dbReference type="Pfam" id="PF06259"/>
    </source>
</evidence>
<dbReference type="SUPFAM" id="SSF53474">
    <property type="entry name" value="alpha/beta-Hydrolases"/>
    <property type="match status" value="1"/>
</dbReference>
<organism evidence="3 4">
    <name type="scientific">Yinghuangia soli</name>
    <dbReference type="NCBI Taxonomy" id="2908204"/>
    <lineage>
        <taxon>Bacteria</taxon>
        <taxon>Bacillati</taxon>
        <taxon>Actinomycetota</taxon>
        <taxon>Actinomycetes</taxon>
        <taxon>Kitasatosporales</taxon>
        <taxon>Streptomycetaceae</taxon>
        <taxon>Yinghuangia</taxon>
    </lineage>
</organism>
<evidence type="ECO:0000313" key="4">
    <source>
        <dbReference type="Proteomes" id="UP001165378"/>
    </source>
</evidence>
<feature type="region of interest" description="Disordered" evidence="1">
    <location>
        <begin position="111"/>
        <end position="130"/>
    </location>
</feature>
<proteinExistence type="predicted"/>
<keyword evidence="3" id="KW-0378">Hydrolase</keyword>
<dbReference type="EMBL" id="JAKFHA010000007">
    <property type="protein sequence ID" value="MCF2528614.1"/>
    <property type="molecule type" value="Genomic_DNA"/>
</dbReference>
<dbReference type="AlphaFoldDB" id="A0AA41U419"/>
<dbReference type="Pfam" id="PF06259">
    <property type="entry name" value="Abhydrolase_8"/>
    <property type="match status" value="1"/>
</dbReference>
<evidence type="ECO:0000313" key="3">
    <source>
        <dbReference type="EMBL" id="MCF2528614.1"/>
    </source>
</evidence>
<dbReference type="Proteomes" id="UP001165378">
    <property type="component" value="Unassembled WGS sequence"/>
</dbReference>
<name>A0AA41U419_9ACTN</name>
<dbReference type="GO" id="GO:0016787">
    <property type="term" value="F:hydrolase activity"/>
    <property type="evidence" value="ECO:0007669"/>
    <property type="project" value="UniProtKB-KW"/>
</dbReference>
<evidence type="ECO:0000256" key="1">
    <source>
        <dbReference type="SAM" id="MobiDB-lite"/>
    </source>
</evidence>
<comment type="caution">
    <text evidence="3">The sequence shown here is derived from an EMBL/GenBank/DDBJ whole genome shotgun (WGS) entry which is preliminary data.</text>
</comment>
<dbReference type="Gene3D" id="3.40.50.1820">
    <property type="entry name" value="alpha/beta hydrolase"/>
    <property type="match status" value="1"/>
</dbReference>
<dbReference type="RefSeq" id="WP_235052774.1">
    <property type="nucleotide sequence ID" value="NZ_JAKFHA010000007.1"/>
</dbReference>
<feature type="domain" description="DUF1023" evidence="2">
    <location>
        <begin position="314"/>
        <end position="489"/>
    </location>
</feature>
<dbReference type="InterPro" id="IPR010427">
    <property type="entry name" value="DUF1023"/>
</dbReference>
<gene>
    <name evidence="3" type="ORF">LZ495_15510</name>
</gene>
<dbReference type="InterPro" id="IPR029058">
    <property type="entry name" value="AB_hydrolase_fold"/>
</dbReference>
<keyword evidence="4" id="KW-1185">Reference proteome</keyword>
<reference evidence="3" key="1">
    <citation type="submission" date="2022-01" db="EMBL/GenBank/DDBJ databases">
        <title>Genome-Based Taxonomic Classification of the Phylum Actinobacteria.</title>
        <authorList>
            <person name="Gao Y."/>
        </authorList>
    </citation>
    <scope>NUCLEOTIDE SEQUENCE</scope>
    <source>
        <strain evidence="3">KLBMP 8922</strain>
    </source>
</reference>
<sequence>MVTVPQLRDASFGGLREASASLGRLAQKLEALEGQYRTTVVTTASRSYWEGTANAASKPAIDTAGRLMEVASAEVRNMVVAVDSATEEFVAAQNQLRATLTAAKSEGFVIGDDGSVSWPPEQTPAGTDPAEAEAAETRKSDRGTAISFEILGALVRATNADTSAAQALRVFAQATALDVSGPDGAARLARIQADGKLAVDLAGGLDASDIPPAGSDPKAVSAWWRAQSPNVQLAYLQAYPDRVGGLNGVPVVARDEANRTTMALELADLQRREATLDPQERRTLAALRKLDTQLTDQASDREGDAKPIYLIDIDTSGDGKWAVAVGNPDTAANTAVQVPGLNTDIEEISGEIDKARRLQFAADMQTPAADDVAVVTWLGYDAPELALEQPNTSVMGTGRAEAGAPALDQFVDTLRTTHEGDRDRLTVVGHSYGSAVVGSAASQHTLDADDIVVVGSPGTNTSHVSQMNMQNGHVWSGAASDDYVARLPQAAEAAAYAPIPGAPAIPGAYPMGAAPQDVDYGANRFDVDTSGHSNYWDPGSESVRNIGAITVGNYQDVTLNHGTAPAGAR</sequence>
<protein>
    <submittedName>
        <fullName evidence="3">Alpha/beta hydrolase family protein</fullName>
    </submittedName>
</protein>
<accession>A0AA41U419</accession>